<evidence type="ECO:0000313" key="1">
    <source>
        <dbReference type="EMBL" id="KAJ8977095.1"/>
    </source>
</evidence>
<gene>
    <name evidence="1" type="ORF">NQ317_003649</name>
</gene>
<name>A0ABQ9JFV9_9CUCU</name>
<protein>
    <submittedName>
        <fullName evidence="1">Uncharacterized protein</fullName>
    </submittedName>
</protein>
<reference evidence="1" key="1">
    <citation type="journal article" date="2023" name="Insect Mol. Biol.">
        <title>Genome sequencing provides insights into the evolution of gene families encoding plant cell wall-degrading enzymes in longhorned beetles.</title>
        <authorList>
            <person name="Shin N.R."/>
            <person name="Okamura Y."/>
            <person name="Kirsch R."/>
            <person name="Pauchet Y."/>
        </authorList>
    </citation>
    <scope>NUCLEOTIDE SEQUENCE</scope>
    <source>
        <strain evidence="1">MMC_N1</strain>
    </source>
</reference>
<keyword evidence="2" id="KW-1185">Reference proteome</keyword>
<evidence type="ECO:0000313" key="2">
    <source>
        <dbReference type="Proteomes" id="UP001162164"/>
    </source>
</evidence>
<organism evidence="1 2">
    <name type="scientific">Molorchus minor</name>
    <dbReference type="NCBI Taxonomy" id="1323400"/>
    <lineage>
        <taxon>Eukaryota</taxon>
        <taxon>Metazoa</taxon>
        <taxon>Ecdysozoa</taxon>
        <taxon>Arthropoda</taxon>
        <taxon>Hexapoda</taxon>
        <taxon>Insecta</taxon>
        <taxon>Pterygota</taxon>
        <taxon>Neoptera</taxon>
        <taxon>Endopterygota</taxon>
        <taxon>Coleoptera</taxon>
        <taxon>Polyphaga</taxon>
        <taxon>Cucujiformia</taxon>
        <taxon>Chrysomeloidea</taxon>
        <taxon>Cerambycidae</taxon>
        <taxon>Lamiinae</taxon>
        <taxon>Monochamini</taxon>
        <taxon>Molorchus</taxon>
    </lineage>
</organism>
<proteinExistence type="predicted"/>
<comment type="caution">
    <text evidence="1">The sequence shown here is derived from an EMBL/GenBank/DDBJ whole genome shotgun (WGS) entry which is preliminary data.</text>
</comment>
<dbReference type="Proteomes" id="UP001162164">
    <property type="component" value="Unassembled WGS sequence"/>
</dbReference>
<accession>A0ABQ9JFV9</accession>
<dbReference type="EMBL" id="JAPWTJ010000589">
    <property type="protein sequence ID" value="KAJ8977095.1"/>
    <property type="molecule type" value="Genomic_DNA"/>
</dbReference>
<sequence length="78" mass="8788">MDLSRAKRIIKLALKKQDVSISKNSEDNSNNLLNEALLHDVVILIIDSKAKHQTGFHSKIEPQTGHFLVPDLISDKTR</sequence>